<accession>A0AAD7D7C7</accession>
<name>A0AAD7D7C7_MYCRO</name>
<keyword evidence="1" id="KW-0812">Transmembrane</keyword>
<dbReference type="AlphaFoldDB" id="A0AAD7D7C7"/>
<keyword evidence="3" id="KW-1185">Reference proteome</keyword>
<comment type="caution">
    <text evidence="2">The sequence shown here is derived from an EMBL/GenBank/DDBJ whole genome shotgun (WGS) entry which is preliminary data.</text>
</comment>
<feature type="transmembrane region" description="Helical" evidence="1">
    <location>
        <begin position="41"/>
        <end position="61"/>
    </location>
</feature>
<evidence type="ECO:0000313" key="3">
    <source>
        <dbReference type="Proteomes" id="UP001221757"/>
    </source>
</evidence>
<keyword evidence="1" id="KW-0472">Membrane</keyword>
<proteinExistence type="predicted"/>
<dbReference type="EMBL" id="JARKIE010000111">
    <property type="protein sequence ID" value="KAJ7683100.1"/>
    <property type="molecule type" value="Genomic_DNA"/>
</dbReference>
<evidence type="ECO:0000256" key="1">
    <source>
        <dbReference type="SAM" id="Phobius"/>
    </source>
</evidence>
<keyword evidence="1" id="KW-1133">Transmembrane helix</keyword>
<gene>
    <name evidence="2" type="ORF">B0H17DRAFT_1137960</name>
</gene>
<sequence length="347" mass="38907">MQLLRQIAVTYDDRGPNKGLPKCGTLFASRPEALAGHWQQWVVVNLVLFLLPGMTTCLILLHSSFIVPSLHRSPIPSPSPGIWSSSLVSLVLVCCYIIPPVLSIPPGPGLDSKSAAASLALVIYVPTSDEQLVWKAVVHNIHYWVEPAITMSRYRQYSPIHDLSACCDVNEISDSRIVAALDTLINHSSVIRNGFDFWHSPILYEFGFPGNPQKSGAAMNVEIERCFPNRHGQAPAQESYHDDGEIKSLGPREMMSRLDLRVAILYFILASPRCDNWVYFIVFAIDPFVCRRQSLIFNFEFRDPVIGSNFHYTEVDASISTQPYHMLHIRFPSSHQNPTKSSPITCD</sequence>
<dbReference type="Proteomes" id="UP001221757">
    <property type="component" value="Unassembled WGS sequence"/>
</dbReference>
<organism evidence="2 3">
    <name type="scientific">Mycena rosella</name>
    <name type="common">Pink bonnet</name>
    <name type="synonym">Agaricus rosellus</name>
    <dbReference type="NCBI Taxonomy" id="1033263"/>
    <lineage>
        <taxon>Eukaryota</taxon>
        <taxon>Fungi</taxon>
        <taxon>Dikarya</taxon>
        <taxon>Basidiomycota</taxon>
        <taxon>Agaricomycotina</taxon>
        <taxon>Agaricomycetes</taxon>
        <taxon>Agaricomycetidae</taxon>
        <taxon>Agaricales</taxon>
        <taxon>Marasmiineae</taxon>
        <taxon>Mycenaceae</taxon>
        <taxon>Mycena</taxon>
    </lineage>
</organism>
<protein>
    <submittedName>
        <fullName evidence="2">Uncharacterized protein</fullName>
    </submittedName>
</protein>
<reference evidence="2" key="1">
    <citation type="submission" date="2023-03" db="EMBL/GenBank/DDBJ databases">
        <title>Massive genome expansion in bonnet fungi (Mycena s.s.) driven by repeated elements and novel gene families across ecological guilds.</title>
        <authorList>
            <consortium name="Lawrence Berkeley National Laboratory"/>
            <person name="Harder C.B."/>
            <person name="Miyauchi S."/>
            <person name="Viragh M."/>
            <person name="Kuo A."/>
            <person name="Thoen E."/>
            <person name="Andreopoulos B."/>
            <person name="Lu D."/>
            <person name="Skrede I."/>
            <person name="Drula E."/>
            <person name="Henrissat B."/>
            <person name="Morin E."/>
            <person name="Kohler A."/>
            <person name="Barry K."/>
            <person name="LaButti K."/>
            <person name="Morin E."/>
            <person name="Salamov A."/>
            <person name="Lipzen A."/>
            <person name="Mereny Z."/>
            <person name="Hegedus B."/>
            <person name="Baldrian P."/>
            <person name="Stursova M."/>
            <person name="Weitz H."/>
            <person name="Taylor A."/>
            <person name="Grigoriev I.V."/>
            <person name="Nagy L.G."/>
            <person name="Martin F."/>
            <person name="Kauserud H."/>
        </authorList>
    </citation>
    <scope>NUCLEOTIDE SEQUENCE</scope>
    <source>
        <strain evidence="2">CBHHK067</strain>
    </source>
</reference>
<evidence type="ECO:0000313" key="2">
    <source>
        <dbReference type="EMBL" id="KAJ7683100.1"/>
    </source>
</evidence>
<feature type="transmembrane region" description="Helical" evidence="1">
    <location>
        <begin position="82"/>
        <end position="102"/>
    </location>
</feature>